<protein>
    <submittedName>
        <fullName evidence="3">Pimeloyl-ACP methyl ester carboxylesterase</fullName>
    </submittedName>
</protein>
<feature type="domain" description="AB hydrolase-1" evidence="2">
    <location>
        <begin position="30"/>
        <end position="275"/>
    </location>
</feature>
<dbReference type="Gene3D" id="3.40.50.1820">
    <property type="entry name" value="alpha/beta hydrolase"/>
    <property type="match status" value="1"/>
</dbReference>
<keyword evidence="4" id="KW-1185">Reference proteome</keyword>
<dbReference type="PANTHER" id="PTHR43329">
    <property type="entry name" value="EPOXIDE HYDROLASE"/>
    <property type="match status" value="1"/>
</dbReference>
<reference evidence="3 4" key="1">
    <citation type="submission" date="2018-06" db="EMBL/GenBank/DDBJ databases">
        <title>Genomic Encyclopedia of Type Strains, Phase IV (KMG-IV): sequencing the most valuable type-strain genomes for metagenomic binning, comparative biology and taxonomic classification.</title>
        <authorList>
            <person name="Goeker M."/>
        </authorList>
    </citation>
    <scope>NUCLEOTIDE SEQUENCE [LARGE SCALE GENOMIC DNA]</scope>
    <source>
        <strain evidence="3 4">DSM 18048</strain>
    </source>
</reference>
<dbReference type="RefSeq" id="WP_110885962.1">
    <property type="nucleotide sequence ID" value="NZ_QJSX01000004.1"/>
</dbReference>
<dbReference type="InterPro" id="IPR000639">
    <property type="entry name" value="Epox_hydrolase-like"/>
</dbReference>
<dbReference type="PRINTS" id="PR00412">
    <property type="entry name" value="EPOXHYDRLASE"/>
</dbReference>
<organism evidence="3 4">
    <name type="scientific">Deinococcus yavapaiensis KR-236</name>
    <dbReference type="NCBI Taxonomy" id="694435"/>
    <lineage>
        <taxon>Bacteria</taxon>
        <taxon>Thermotogati</taxon>
        <taxon>Deinococcota</taxon>
        <taxon>Deinococci</taxon>
        <taxon>Deinococcales</taxon>
        <taxon>Deinococcaceae</taxon>
        <taxon>Deinococcus</taxon>
    </lineage>
</organism>
<dbReference type="PRINTS" id="PR00111">
    <property type="entry name" value="ABHYDROLASE"/>
</dbReference>
<comment type="caution">
    <text evidence="3">The sequence shown here is derived from an EMBL/GenBank/DDBJ whole genome shotgun (WGS) entry which is preliminary data.</text>
</comment>
<dbReference type="Pfam" id="PF00561">
    <property type="entry name" value="Abhydrolase_1"/>
    <property type="match status" value="1"/>
</dbReference>
<dbReference type="OrthoDB" id="9776303at2"/>
<evidence type="ECO:0000256" key="1">
    <source>
        <dbReference type="ARBA" id="ARBA00022801"/>
    </source>
</evidence>
<name>A0A318SC18_9DEIO</name>
<sequence>MTRSGEVAFQDLQVNGVRLHVAVAGPTSGPLVVLLHGFPEFWYAWRHQLPPLARAGYRVVAPDMRGYDLSDKPVGVEGYKLDLLASDVAELVRAQGRERAVVVGHDWGGVVAWQVAASFPNVVAKLVILNAPHPKAFRRELARNPRQRRKSRYVALFQLPFLPEFLIRRMLPNVAEFFRGTSTRPEGFTDEDAQRYREALSRPGALTAMINYYRALVRFRPVSAFPRIDVSTLLIWGEKDVALEPGNTEDLHKWVPNLRVVRLPMASHWVMSDEPVRVTNLLLDFLGAPASTASPAEASGDNEMLP</sequence>
<dbReference type="AlphaFoldDB" id="A0A318SC18"/>
<dbReference type="InterPro" id="IPR000073">
    <property type="entry name" value="AB_hydrolase_1"/>
</dbReference>
<dbReference type="EMBL" id="QJSX01000004">
    <property type="protein sequence ID" value="PYE54844.1"/>
    <property type="molecule type" value="Genomic_DNA"/>
</dbReference>
<proteinExistence type="predicted"/>
<evidence type="ECO:0000313" key="4">
    <source>
        <dbReference type="Proteomes" id="UP000248326"/>
    </source>
</evidence>
<evidence type="ECO:0000259" key="2">
    <source>
        <dbReference type="Pfam" id="PF00561"/>
    </source>
</evidence>
<dbReference type="Proteomes" id="UP000248326">
    <property type="component" value="Unassembled WGS sequence"/>
</dbReference>
<dbReference type="SUPFAM" id="SSF53474">
    <property type="entry name" value="alpha/beta-Hydrolases"/>
    <property type="match status" value="1"/>
</dbReference>
<evidence type="ECO:0000313" key="3">
    <source>
        <dbReference type="EMBL" id="PYE54844.1"/>
    </source>
</evidence>
<keyword evidence="1" id="KW-0378">Hydrolase</keyword>
<accession>A0A318SC18</accession>
<dbReference type="InterPro" id="IPR029058">
    <property type="entry name" value="AB_hydrolase_fold"/>
</dbReference>
<dbReference type="GO" id="GO:0016787">
    <property type="term" value="F:hydrolase activity"/>
    <property type="evidence" value="ECO:0007669"/>
    <property type="project" value="UniProtKB-KW"/>
</dbReference>
<gene>
    <name evidence="3" type="ORF">DES52_104115</name>
</gene>